<proteinExistence type="predicted"/>
<dbReference type="EMBL" id="CAJVQC010004643">
    <property type="protein sequence ID" value="CAG8543321.1"/>
    <property type="molecule type" value="Genomic_DNA"/>
</dbReference>
<organism evidence="1 2">
    <name type="scientific">Racocetra persica</name>
    <dbReference type="NCBI Taxonomy" id="160502"/>
    <lineage>
        <taxon>Eukaryota</taxon>
        <taxon>Fungi</taxon>
        <taxon>Fungi incertae sedis</taxon>
        <taxon>Mucoromycota</taxon>
        <taxon>Glomeromycotina</taxon>
        <taxon>Glomeromycetes</taxon>
        <taxon>Diversisporales</taxon>
        <taxon>Gigasporaceae</taxon>
        <taxon>Racocetra</taxon>
    </lineage>
</organism>
<evidence type="ECO:0000313" key="2">
    <source>
        <dbReference type="Proteomes" id="UP000789920"/>
    </source>
</evidence>
<evidence type="ECO:0000313" key="1">
    <source>
        <dbReference type="EMBL" id="CAG8543321.1"/>
    </source>
</evidence>
<accession>A0ACA9LS96</accession>
<dbReference type="Proteomes" id="UP000789920">
    <property type="component" value="Unassembled WGS sequence"/>
</dbReference>
<protein>
    <submittedName>
        <fullName evidence="1">1561_t:CDS:1</fullName>
    </submittedName>
</protein>
<sequence>EFKETGKPICKLCQQQHWYCSNNTFSKAVVNKLTKKRKYEETKEKTEKINKKLKSIKVNADFSNIKEPYFNQEIDIEQEEYKEVDLGWGDLKQEEIKWDQSPKSIFDQVEEDLLEKSSTIRLQANFENRLEERSEEILVNETNDYYFELTLF</sequence>
<name>A0ACA9LS96_9GLOM</name>
<keyword evidence="2" id="KW-1185">Reference proteome</keyword>
<feature type="non-terminal residue" evidence="1">
    <location>
        <position position="152"/>
    </location>
</feature>
<feature type="non-terminal residue" evidence="1">
    <location>
        <position position="1"/>
    </location>
</feature>
<gene>
    <name evidence="1" type="ORF">RPERSI_LOCUS3649</name>
</gene>
<comment type="caution">
    <text evidence="1">The sequence shown here is derived from an EMBL/GenBank/DDBJ whole genome shotgun (WGS) entry which is preliminary data.</text>
</comment>
<reference evidence="1" key="1">
    <citation type="submission" date="2021-06" db="EMBL/GenBank/DDBJ databases">
        <authorList>
            <person name="Kallberg Y."/>
            <person name="Tangrot J."/>
            <person name="Rosling A."/>
        </authorList>
    </citation>
    <scope>NUCLEOTIDE SEQUENCE</scope>
    <source>
        <strain evidence="1">MA461A</strain>
    </source>
</reference>